<evidence type="ECO:0000313" key="2">
    <source>
        <dbReference type="Proteomes" id="UP000494115"/>
    </source>
</evidence>
<gene>
    <name evidence="1" type="ORF">LMG28138_05394</name>
</gene>
<name>A0A6S7DF03_9BURK</name>
<dbReference type="AlphaFoldDB" id="A0A6S7DF03"/>
<sequence>MEATTVVSAAPVPWNKGKLTGGRRFGVRNRIKSQRMLWGECVPSCGFLSGQLYSEEATVPRR</sequence>
<proteinExistence type="predicted"/>
<organism evidence="1 2">
    <name type="scientific">Pararobbsia alpina</name>
    <dbReference type="NCBI Taxonomy" id="621374"/>
    <lineage>
        <taxon>Bacteria</taxon>
        <taxon>Pseudomonadati</taxon>
        <taxon>Pseudomonadota</taxon>
        <taxon>Betaproteobacteria</taxon>
        <taxon>Burkholderiales</taxon>
        <taxon>Burkholderiaceae</taxon>
        <taxon>Pararobbsia</taxon>
    </lineage>
</organism>
<dbReference type="EMBL" id="CADIKM010000057">
    <property type="protein sequence ID" value="CAB3803681.1"/>
    <property type="molecule type" value="Genomic_DNA"/>
</dbReference>
<dbReference type="Proteomes" id="UP000494115">
    <property type="component" value="Unassembled WGS sequence"/>
</dbReference>
<protein>
    <submittedName>
        <fullName evidence="1">Uncharacterized protein</fullName>
    </submittedName>
</protein>
<evidence type="ECO:0000313" key="1">
    <source>
        <dbReference type="EMBL" id="CAB3803681.1"/>
    </source>
</evidence>
<keyword evidence="2" id="KW-1185">Reference proteome</keyword>
<accession>A0A6S7DF03</accession>
<reference evidence="1 2" key="1">
    <citation type="submission" date="2020-04" db="EMBL/GenBank/DDBJ databases">
        <authorList>
            <person name="De Canck E."/>
        </authorList>
    </citation>
    <scope>NUCLEOTIDE SEQUENCE [LARGE SCALE GENOMIC DNA]</scope>
    <source>
        <strain evidence="1 2">LMG 28138</strain>
    </source>
</reference>